<feature type="domain" description="Protein kinase" evidence="1">
    <location>
        <begin position="259"/>
        <end position="585"/>
    </location>
</feature>
<evidence type="ECO:0000313" key="2">
    <source>
        <dbReference type="EMBL" id="KAL2052367.1"/>
    </source>
</evidence>
<dbReference type="PANTHER" id="PTHR37542">
    <property type="entry name" value="HELO DOMAIN-CONTAINING PROTEIN-RELATED"/>
    <property type="match status" value="1"/>
</dbReference>
<dbReference type="Gene3D" id="1.20.120.1020">
    <property type="entry name" value="Prion-inhibition and propagation, HeLo domain"/>
    <property type="match status" value="1"/>
</dbReference>
<dbReference type="PANTHER" id="PTHR37542:SF1">
    <property type="entry name" value="PRION-INHIBITION AND PROPAGATION HELO DOMAIN-CONTAINING PROTEIN"/>
    <property type="match status" value="1"/>
</dbReference>
<dbReference type="InterPro" id="IPR056002">
    <property type="entry name" value="DUF7580"/>
</dbReference>
<name>A0ABR4B4X0_9LECA</name>
<dbReference type="Pfam" id="PF14479">
    <property type="entry name" value="HeLo"/>
    <property type="match status" value="1"/>
</dbReference>
<organism evidence="2 3">
    <name type="scientific">Lepraria finkii</name>
    <dbReference type="NCBI Taxonomy" id="1340010"/>
    <lineage>
        <taxon>Eukaryota</taxon>
        <taxon>Fungi</taxon>
        <taxon>Dikarya</taxon>
        <taxon>Ascomycota</taxon>
        <taxon>Pezizomycotina</taxon>
        <taxon>Lecanoromycetes</taxon>
        <taxon>OSLEUM clade</taxon>
        <taxon>Lecanoromycetidae</taxon>
        <taxon>Lecanorales</taxon>
        <taxon>Lecanorineae</taxon>
        <taxon>Stereocaulaceae</taxon>
        <taxon>Lepraria</taxon>
    </lineage>
</organism>
<dbReference type="InterPro" id="IPR011009">
    <property type="entry name" value="Kinase-like_dom_sf"/>
</dbReference>
<accession>A0ABR4B4X0</accession>
<keyword evidence="3" id="KW-1185">Reference proteome</keyword>
<reference evidence="2 3" key="1">
    <citation type="submission" date="2024-09" db="EMBL/GenBank/DDBJ databases">
        <title>Rethinking Asexuality: The Enigmatic Case of Functional Sexual Genes in Lepraria (Stereocaulaceae).</title>
        <authorList>
            <person name="Doellman M."/>
            <person name="Sun Y."/>
            <person name="Barcenas-Pena A."/>
            <person name="Lumbsch H.T."/>
            <person name="Grewe F."/>
        </authorList>
    </citation>
    <scope>NUCLEOTIDE SEQUENCE [LARGE SCALE GENOMIC DNA]</scope>
    <source>
        <strain evidence="2 3">Grewe 0041</strain>
    </source>
</reference>
<dbReference type="InterPro" id="IPR029498">
    <property type="entry name" value="HeLo_dom"/>
</dbReference>
<dbReference type="SUPFAM" id="SSF56112">
    <property type="entry name" value="Protein kinase-like (PK-like)"/>
    <property type="match status" value="1"/>
</dbReference>
<dbReference type="InterPro" id="IPR000719">
    <property type="entry name" value="Prot_kinase_dom"/>
</dbReference>
<protein>
    <recommendedName>
        <fullName evidence="1">Protein kinase domain-containing protein</fullName>
    </recommendedName>
</protein>
<dbReference type="InterPro" id="IPR038305">
    <property type="entry name" value="HeLo_sf"/>
</dbReference>
<dbReference type="Pfam" id="PF24476">
    <property type="entry name" value="DUF7580"/>
    <property type="match status" value="1"/>
</dbReference>
<evidence type="ECO:0000313" key="3">
    <source>
        <dbReference type="Proteomes" id="UP001590951"/>
    </source>
</evidence>
<dbReference type="PROSITE" id="PS50011">
    <property type="entry name" value="PROTEIN_KINASE_DOM"/>
    <property type="match status" value="1"/>
</dbReference>
<proteinExistence type="predicted"/>
<dbReference type="EMBL" id="JBHFEH010000027">
    <property type="protein sequence ID" value="KAL2052367.1"/>
    <property type="molecule type" value="Genomic_DNA"/>
</dbReference>
<comment type="caution">
    <text evidence="2">The sequence shown here is derived from an EMBL/GenBank/DDBJ whole genome shotgun (WGS) entry which is preliminary data.</text>
</comment>
<dbReference type="Gene3D" id="1.10.510.10">
    <property type="entry name" value="Transferase(Phosphotransferase) domain 1"/>
    <property type="match status" value="1"/>
</dbReference>
<sequence length="628" mass="71145">MLYLCSSPPSSVDMEPTTAAGIGLAVMSLAAQSFTGAMQAIHLISSARNLKPEYMHLTVRLRLEQQRLYNWSSEIGLLKYLEGEESTPTDCLIGMSRNTVLDTLVQFHAIALDFIKCKDKWGQLVADEDDGGYSEALKDHAVEWSLNRFPDIMQFLKKPPHSGPLVQGLPNRLKWATSSKERYEKLINKFRELNDVLIDLVDGEARLAIRESTRETNTTILHLHSKIDELVMLTKAWLPDTPITSPTSSPTRSHFSDVQQRHDLSGLAYFKAVSTLVENNTYFNSCYPVVEGRQLEAIKLVRSDIQLFSALDDTSDRCEADYQPVGKLRQRVWVEWREYDPIFEGQPGINPSRIDKLVALLSNPQKPDMLRVPNCLGYFNDARSKENNYRRGRLGFVFEKPTDPTASPVSLRQLLKTRSKPLLTERVALAKAISNCLMSLHTVNWLHKGLRSHNIIFFPEAGSIINYSSPFLSGFGYARPTFREDMTEIPSQNAEHDMYRHPRTHRLGPWEGRQGFKRTFDIYSLGIVLVEIANWQSIDEVLKITDPGSLDDDALAGIQRQLLDTKVYMRNVGANAGARFRNATFSCLDSTAALDVGFLDDETDMHVAAKLSQNFYRRVIKPLEEIQT</sequence>
<dbReference type="Proteomes" id="UP001590951">
    <property type="component" value="Unassembled WGS sequence"/>
</dbReference>
<evidence type="ECO:0000259" key="1">
    <source>
        <dbReference type="PROSITE" id="PS50011"/>
    </source>
</evidence>
<gene>
    <name evidence="2" type="ORF">ABVK25_007239</name>
</gene>